<sequence length="90" mass="10265">MSKLASGGKSELCAEADSIDGIRVRMNEMKTTQLSEIELELDSFEQASARVDDIDWSYVSEPKEDDVNEMKRLRVLNCFDVDERKMTVSE</sequence>
<dbReference type="AlphaFoldDB" id="A0A2P5CGK9"/>
<keyword evidence="2" id="KW-1185">Reference proteome</keyword>
<comment type="caution">
    <text evidence="1">The sequence shown here is derived from an EMBL/GenBank/DDBJ whole genome shotgun (WGS) entry which is preliminary data.</text>
</comment>
<accession>A0A2P5CGK9</accession>
<protein>
    <submittedName>
        <fullName evidence="1">Uncharacterized protein</fullName>
    </submittedName>
</protein>
<gene>
    <name evidence="1" type="ORF">PanWU01x14_154970</name>
</gene>
<proteinExistence type="predicted"/>
<evidence type="ECO:0000313" key="1">
    <source>
        <dbReference type="EMBL" id="PON60172.1"/>
    </source>
</evidence>
<dbReference type="Proteomes" id="UP000237105">
    <property type="component" value="Unassembled WGS sequence"/>
</dbReference>
<evidence type="ECO:0000313" key="2">
    <source>
        <dbReference type="Proteomes" id="UP000237105"/>
    </source>
</evidence>
<name>A0A2P5CGK9_PARAD</name>
<dbReference type="EMBL" id="JXTB01000133">
    <property type="protein sequence ID" value="PON60172.1"/>
    <property type="molecule type" value="Genomic_DNA"/>
</dbReference>
<reference evidence="2" key="1">
    <citation type="submission" date="2016-06" db="EMBL/GenBank/DDBJ databases">
        <title>Parallel loss of symbiosis genes in relatives of nitrogen-fixing non-legume Parasponia.</title>
        <authorList>
            <person name="Van Velzen R."/>
            <person name="Holmer R."/>
            <person name="Bu F."/>
            <person name="Rutten L."/>
            <person name="Van Zeijl A."/>
            <person name="Liu W."/>
            <person name="Santuari L."/>
            <person name="Cao Q."/>
            <person name="Sharma T."/>
            <person name="Shen D."/>
            <person name="Roswanjaya Y."/>
            <person name="Wardhani T."/>
            <person name="Kalhor M.S."/>
            <person name="Jansen J."/>
            <person name="Van den Hoogen J."/>
            <person name="Gungor B."/>
            <person name="Hartog M."/>
            <person name="Hontelez J."/>
            <person name="Verver J."/>
            <person name="Yang W.-C."/>
            <person name="Schijlen E."/>
            <person name="Repin R."/>
            <person name="Schilthuizen M."/>
            <person name="Schranz E."/>
            <person name="Heidstra R."/>
            <person name="Miyata K."/>
            <person name="Fedorova E."/>
            <person name="Kohlen W."/>
            <person name="Bisseling T."/>
            <person name="Smit S."/>
            <person name="Geurts R."/>
        </authorList>
    </citation>
    <scope>NUCLEOTIDE SEQUENCE [LARGE SCALE GENOMIC DNA]</scope>
    <source>
        <strain evidence="2">cv. WU1-14</strain>
    </source>
</reference>
<organism evidence="1 2">
    <name type="scientific">Parasponia andersonii</name>
    <name type="common">Sponia andersonii</name>
    <dbReference type="NCBI Taxonomy" id="3476"/>
    <lineage>
        <taxon>Eukaryota</taxon>
        <taxon>Viridiplantae</taxon>
        <taxon>Streptophyta</taxon>
        <taxon>Embryophyta</taxon>
        <taxon>Tracheophyta</taxon>
        <taxon>Spermatophyta</taxon>
        <taxon>Magnoliopsida</taxon>
        <taxon>eudicotyledons</taxon>
        <taxon>Gunneridae</taxon>
        <taxon>Pentapetalae</taxon>
        <taxon>rosids</taxon>
        <taxon>fabids</taxon>
        <taxon>Rosales</taxon>
        <taxon>Cannabaceae</taxon>
        <taxon>Parasponia</taxon>
    </lineage>
</organism>